<organism evidence="4 5">
    <name type="scientific">Thomasclavelia ramosa</name>
    <dbReference type="NCBI Taxonomy" id="1547"/>
    <lineage>
        <taxon>Bacteria</taxon>
        <taxon>Bacillati</taxon>
        <taxon>Bacillota</taxon>
        <taxon>Erysipelotrichia</taxon>
        <taxon>Erysipelotrichales</taxon>
        <taxon>Coprobacillaceae</taxon>
        <taxon>Thomasclavelia</taxon>
    </lineage>
</organism>
<keyword evidence="1" id="KW-0812">Transmembrane</keyword>
<comment type="caution">
    <text evidence="4">The sequence shown here is derived from an EMBL/GenBank/DDBJ whole genome shotgun (WGS) entry which is preliminary data.</text>
</comment>
<feature type="transmembrane region" description="Helical" evidence="1">
    <location>
        <begin position="91"/>
        <end position="113"/>
    </location>
</feature>
<keyword evidence="1" id="KW-1133">Transmembrane helix</keyword>
<evidence type="ECO:0000259" key="2">
    <source>
        <dbReference type="Pfam" id="PF04892"/>
    </source>
</evidence>
<feature type="transmembrane region" description="Helical" evidence="1">
    <location>
        <begin position="7"/>
        <end position="29"/>
    </location>
</feature>
<dbReference type="Pfam" id="PF04892">
    <property type="entry name" value="VanZ"/>
    <property type="match status" value="1"/>
</dbReference>
<feature type="transmembrane region" description="Helical" evidence="1">
    <location>
        <begin position="119"/>
        <end position="136"/>
    </location>
</feature>
<dbReference type="RefSeq" id="WP_022007501.1">
    <property type="nucleotide sequence ID" value="NZ_AP031443.1"/>
</dbReference>
<dbReference type="InterPro" id="IPR053150">
    <property type="entry name" value="Teicoplanin_resist-assoc"/>
</dbReference>
<dbReference type="PANTHER" id="PTHR36834:SF1">
    <property type="entry name" value="INTEGRAL MEMBRANE PROTEIN"/>
    <property type="match status" value="1"/>
</dbReference>
<dbReference type="GeneID" id="64194905"/>
<evidence type="ECO:0000313" key="5">
    <source>
        <dbReference type="Proteomes" id="UP000261032"/>
    </source>
</evidence>
<feature type="transmembrane region" description="Helical" evidence="1">
    <location>
        <begin position="148"/>
        <end position="165"/>
    </location>
</feature>
<dbReference type="PANTHER" id="PTHR36834">
    <property type="entry name" value="MEMBRANE PROTEIN-RELATED"/>
    <property type="match status" value="1"/>
</dbReference>
<reference evidence="3" key="2">
    <citation type="submission" date="2023-01" db="EMBL/GenBank/DDBJ databases">
        <title>Human gut microbiome strain richness.</title>
        <authorList>
            <person name="Chen-Liaw A."/>
        </authorList>
    </citation>
    <scope>NUCLEOTIDE SEQUENCE</scope>
    <source>
        <strain evidence="3">1001217st2_G6_1001217B_191108</strain>
    </source>
</reference>
<accession>A0A3E3ECK4</accession>
<dbReference type="InterPro" id="IPR006976">
    <property type="entry name" value="VanZ-like"/>
</dbReference>
<sequence length="174" mass="20019">MEKKNNYLINITIALCSIYYFWMLIRIIILKNGFIDMGYNSNLVLFDFINQYHQSGLTKVLLVNIIGNVSLFIPLSIILRHYFSFLNNYNIAFIGFFTSLSFELIQLGTGWGVFDIDDIFLNTLGCLIGIIIYHFINQHRQNNVSTSLFLLSFGSIGLISVYNYAPLLLTTFII</sequence>
<gene>
    <name evidence="4" type="ORF">DXB93_09625</name>
    <name evidence="3" type="ORF">PM738_06715</name>
</gene>
<evidence type="ECO:0000256" key="1">
    <source>
        <dbReference type="SAM" id="Phobius"/>
    </source>
</evidence>
<reference evidence="4 5" key="1">
    <citation type="submission" date="2018-08" db="EMBL/GenBank/DDBJ databases">
        <title>A genome reference for cultivated species of the human gut microbiota.</title>
        <authorList>
            <person name="Zou Y."/>
            <person name="Xue W."/>
            <person name="Luo G."/>
        </authorList>
    </citation>
    <scope>NUCLEOTIDE SEQUENCE [LARGE SCALE GENOMIC DNA]</scope>
    <source>
        <strain evidence="4 5">OM06-4</strain>
    </source>
</reference>
<keyword evidence="1" id="KW-0472">Membrane</keyword>
<proteinExistence type="predicted"/>
<evidence type="ECO:0000313" key="4">
    <source>
        <dbReference type="EMBL" id="RGD85038.1"/>
    </source>
</evidence>
<dbReference type="Proteomes" id="UP001211987">
    <property type="component" value="Unassembled WGS sequence"/>
</dbReference>
<evidence type="ECO:0000313" key="3">
    <source>
        <dbReference type="EMBL" id="MDB7083485.1"/>
    </source>
</evidence>
<protein>
    <submittedName>
        <fullName evidence="4">VanZ family protein</fullName>
    </submittedName>
</protein>
<dbReference type="Proteomes" id="UP000261032">
    <property type="component" value="Unassembled WGS sequence"/>
</dbReference>
<dbReference type="EMBL" id="QUSL01000013">
    <property type="protein sequence ID" value="RGD85038.1"/>
    <property type="molecule type" value="Genomic_DNA"/>
</dbReference>
<dbReference type="AlphaFoldDB" id="A0A3E3ECK4"/>
<feature type="domain" description="VanZ-like" evidence="2">
    <location>
        <begin position="37"/>
        <end position="136"/>
    </location>
</feature>
<dbReference type="EMBL" id="JAQLKE010000008">
    <property type="protein sequence ID" value="MDB7083485.1"/>
    <property type="molecule type" value="Genomic_DNA"/>
</dbReference>
<feature type="transmembrane region" description="Helical" evidence="1">
    <location>
        <begin position="60"/>
        <end position="79"/>
    </location>
</feature>
<name>A0A3E3ECK4_9FIRM</name>